<name>A0A4Y2UU19_ARAVE</name>
<reference evidence="2 3" key="1">
    <citation type="journal article" date="2019" name="Sci. Rep.">
        <title>Orb-weaving spider Araneus ventricosus genome elucidates the spidroin gene catalogue.</title>
        <authorList>
            <person name="Kono N."/>
            <person name="Nakamura H."/>
            <person name="Ohtoshi R."/>
            <person name="Moran D.A.P."/>
            <person name="Shinohara A."/>
            <person name="Yoshida Y."/>
            <person name="Fujiwara M."/>
            <person name="Mori M."/>
            <person name="Tomita M."/>
            <person name="Arakawa K."/>
        </authorList>
    </citation>
    <scope>NUCLEOTIDE SEQUENCE [LARGE SCALE GENOMIC DNA]</scope>
</reference>
<organism evidence="2 3">
    <name type="scientific">Araneus ventricosus</name>
    <name type="common">Orbweaver spider</name>
    <name type="synonym">Epeira ventricosa</name>
    <dbReference type="NCBI Taxonomy" id="182803"/>
    <lineage>
        <taxon>Eukaryota</taxon>
        <taxon>Metazoa</taxon>
        <taxon>Ecdysozoa</taxon>
        <taxon>Arthropoda</taxon>
        <taxon>Chelicerata</taxon>
        <taxon>Arachnida</taxon>
        <taxon>Araneae</taxon>
        <taxon>Araneomorphae</taxon>
        <taxon>Entelegynae</taxon>
        <taxon>Araneoidea</taxon>
        <taxon>Araneidae</taxon>
        <taxon>Araneus</taxon>
    </lineage>
</organism>
<accession>A0A4Y2UU19</accession>
<sequence>MDENLRSQAVTVSANVVPFLRDATSPHCGKSPLVSSADEVAGSDNHLPFQPQSSLFTDRNNIFWTAHYVRRGSGAISGVGIDKEVRCQPSPLDVRRRPASADGRPVSN</sequence>
<evidence type="ECO:0000256" key="1">
    <source>
        <dbReference type="SAM" id="MobiDB-lite"/>
    </source>
</evidence>
<protein>
    <submittedName>
        <fullName evidence="2">Uncharacterized protein</fullName>
    </submittedName>
</protein>
<dbReference type="EMBL" id="BGPR01040387">
    <property type="protein sequence ID" value="GBO16495.1"/>
    <property type="molecule type" value="Genomic_DNA"/>
</dbReference>
<dbReference type="AlphaFoldDB" id="A0A4Y2UU19"/>
<proteinExistence type="predicted"/>
<feature type="region of interest" description="Disordered" evidence="1">
    <location>
        <begin position="89"/>
        <end position="108"/>
    </location>
</feature>
<comment type="caution">
    <text evidence="2">The sequence shown here is derived from an EMBL/GenBank/DDBJ whole genome shotgun (WGS) entry which is preliminary data.</text>
</comment>
<keyword evidence="3" id="KW-1185">Reference proteome</keyword>
<gene>
    <name evidence="2" type="ORF">AVEN_221628_1</name>
</gene>
<evidence type="ECO:0000313" key="2">
    <source>
        <dbReference type="EMBL" id="GBO16495.1"/>
    </source>
</evidence>
<evidence type="ECO:0000313" key="3">
    <source>
        <dbReference type="Proteomes" id="UP000499080"/>
    </source>
</evidence>
<dbReference type="Proteomes" id="UP000499080">
    <property type="component" value="Unassembled WGS sequence"/>
</dbReference>